<evidence type="ECO:0000256" key="1">
    <source>
        <dbReference type="ARBA" id="ARBA00004123"/>
    </source>
</evidence>
<dbReference type="InterPro" id="IPR001739">
    <property type="entry name" value="Methyl_CpG_DNA-bd"/>
</dbReference>
<evidence type="ECO:0000256" key="8">
    <source>
        <dbReference type="ARBA" id="ARBA00022843"/>
    </source>
</evidence>
<comment type="similarity">
    <text evidence="2">Belongs to the WAL family.</text>
</comment>
<protein>
    <recommendedName>
        <fullName evidence="17">Bromodomain adjacent to zinc finger domain protein 2B</fullName>
    </recommendedName>
</protein>
<dbReference type="Proteomes" id="UP000694571">
    <property type="component" value="Unplaced"/>
</dbReference>
<dbReference type="GO" id="GO:0003677">
    <property type="term" value="F:DNA binding"/>
    <property type="evidence" value="ECO:0007669"/>
    <property type="project" value="UniProtKB-KW"/>
</dbReference>
<dbReference type="PROSITE" id="PS50014">
    <property type="entry name" value="BROMODOMAIN_2"/>
    <property type="match status" value="1"/>
</dbReference>
<dbReference type="SMART" id="SM00571">
    <property type="entry name" value="DDT"/>
    <property type="match status" value="1"/>
</dbReference>
<dbReference type="SMART" id="SM00391">
    <property type="entry name" value="MBD"/>
    <property type="match status" value="1"/>
</dbReference>
<dbReference type="SMART" id="SM00297">
    <property type="entry name" value="BROMO"/>
    <property type="match status" value="1"/>
</dbReference>
<feature type="compositionally biased region" description="Acidic residues" evidence="20">
    <location>
        <begin position="1207"/>
        <end position="1231"/>
    </location>
</feature>
<dbReference type="InterPro" id="IPR037374">
    <property type="entry name" value="BAZ2A/B_Bromo"/>
</dbReference>
<dbReference type="PROSITE" id="PS50827">
    <property type="entry name" value="DDT"/>
    <property type="match status" value="1"/>
</dbReference>
<keyword evidence="5" id="KW-0479">Metal-binding</keyword>
<feature type="compositionally biased region" description="Low complexity" evidence="20">
    <location>
        <begin position="337"/>
        <end position="347"/>
    </location>
</feature>
<evidence type="ECO:0000256" key="4">
    <source>
        <dbReference type="ARBA" id="ARBA00022553"/>
    </source>
</evidence>
<feature type="compositionally biased region" description="Basic and acidic residues" evidence="20">
    <location>
        <begin position="305"/>
        <end position="323"/>
    </location>
</feature>
<dbReference type="InterPro" id="IPR036427">
    <property type="entry name" value="Bromodomain-like_sf"/>
</dbReference>
<dbReference type="PROSITE" id="PS00633">
    <property type="entry name" value="BROMODOMAIN_1"/>
    <property type="match status" value="1"/>
</dbReference>
<keyword evidence="13" id="KW-0238">DNA-binding</keyword>
<dbReference type="Ensembl" id="ENSSSCT00050002718.1">
    <property type="protein sequence ID" value="ENSSSCP00050000856.1"/>
    <property type="gene ID" value="ENSSSCG00050002171.1"/>
</dbReference>
<feature type="region of interest" description="Disordered" evidence="20">
    <location>
        <begin position="1950"/>
        <end position="1976"/>
    </location>
</feature>
<dbReference type="InterPro" id="IPR016177">
    <property type="entry name" value="DNA-bd_dom_sf"/>
</dbReference>
<dbReference type="SUPFAM" id="SSF57903">
    <property type="entry name" value="FYVE/PHD zinc finger"/>
    <property type="match status" value="1"/>
</dbReference>
<dbReference type="Gene3D" id="1.20.920.10">
    <property type="entry name" value="Bromodomain-like"/>
    <property type="match status" value="1"/>
</dbReference>
<dbReference type="InterPro" id="IPR001487">
    <property type="entry name" value="Bromodomain"/>
</dbReference>
<keyword evidence="7" id="KW-0862">Zinc</keyword>
<feature type="region of interest" description="Disordered" evidence="20">
    <location>
        <begin position="523"/>
        <end position="642"/>
    </location>
</feature>
<dbReference type="CDD" id="cd05503">
    <property type="entry name" value="Bromo_BAZ2A_B_like"/>
    <property type="match status" value="1"/>
</dbReference>
<dbReference type="Pfam" id="PF00439">
    <property type="entry name" value="Bromodomain"/>
    <property type="match status" value="1"/>
</dbReference>
<dbReference type="SMART" id="SM00249">
    <property type="entry name" value="PHD"/>
    <property type="match status" value="1"/>
</dbReference>
<dbReference type="PANTHER" id="PTHR45915:SF1">
    <property type="entry name" value="BROMODOMAIN ADJACENT TO ZINC FINGER DOMAIN PROTEIN 2B"/>
    <property type="match status" value="1"/>
</dbReference>
<dbReference type="Pfam" id="PF00628">
    <property type="entry name" value="PHD"/>
    <property type="match status" value="1"/>
</dbReference>
<evidence type="ECO:0000256" key="5">
    <source>
        <dbReference type="ARBA" id="ARBA00022723"/>
    </source>
</evidence>
<evidence type="ECO:0000256" key="13">
    <source>
        <dbReference type="ARBA" id="ARBA00023125"/>
    </source>
</evidence>
<dbReference type="SUPFAM" id="SSF54171">
    <property type="entry name" value="DNA-binding domain"/>
    <property type="match status" value="1"/>
</dbReference>
<evidence type="ECO:0000256" key="12">
    <source>
        <dbReference type="ARBA" id="ARBA00023117"/>
    </source>
</evidence>
<accession>A0A8D1JK89</accession>
<sequence>MESGERLPSSTTSSTTPTSSSIPSVASSVSKGGLSTGAASLSSTINPCGHLFRAAGDQPFNLSTVSSAFPMVSHPVFGLHSASSGHSEFGGLGTLGTPTALAAHPQLASFPGAEWWRTADVHSRAGATFFPPLLGIPPLFAPPAQNHDSSFHSRTSGKSNRNGPEKGVNGSINGNSTSSVSCINTSVLSTTASSSVGQTKSISSGGGNRKGNQEQNKTQPLDARAEKIKDKKPRKKAMESSSNSDSDSGTSSDTSSEGISSSDSDDLEEDEEEDQSIEESEDDDSDSESEAQHKSNNQVLLHGISDPKAEGQKATEKAQEKRIHQPLPLVSEPQTHSSFQSQQKQPQVLSQQLPFIFQSSQAKEESVNKHTSVIQSTGLVSNVKPLSLVNQAKKESYMKLIVPSPDVLKAGNKNTSEESSPLTSELRSKREQYKQTFPAQLKKQESSKSLKKVIAALSNPKATSSSPAHPKQTLENNHPNPFLTNALLGNHQPNGVIQSVIQEAPLALTTKTKMQTKINENIATAGGTPFSSPVNLSTSGRRTPGNQTTVIPSASPVPHSQGKEKAVNNNINTVKTQHHSHPAKSLVEQFRGTDSDIPSSKDSEDSNEDEEEDDEEEDEEDDEDDESDDSQSGTSKRRRVTDERELRIPLEYGWQRETRIRNFGGRLQGEVAYYAPCGKKLRQYPEVIKYLSRNGIMDISRDNFSFSAKIRVGDFYEARDGPQGMQWCLLKEEDVIPRIRAMEGRRGRPPNPDRQRAREESRMRRRKGRPPNVGSAEFLDNTDAKLLRKLQAQEIARQAAQIKLLRKLQKQEQARVAKEAKKQQAIMAAEEKRKQKEQIKIMKQQEKIKRIQQIRMEKELRAQQILEAKKKKKEEAANAKLLEAEKRIKEKEMRRQQAVLLKHQELERHRLDMERERRRQHMMLMKAMEARKKAEEKERLKQEKRDEKRLNKERKLEQRRLELEMAKELKKPNEDMCLADQKPLPELPRIPGLVLSGSTFSDCLMVVQFLRNFGKVLGFDVNIDVPNLSVLQEGLLNIGDSMGEVQDLLVRLLSAAVCDPGLITGYKAKTALGEHLLNVGVNRDNVSEILQIFMEAHCGQTELTESLKTKAFQAHTPAQKASVLAFLINELACSKSVVSEIDKNIDYMSNLRRDKWVVEGKLRKLRIIHAKKTGKRDTSSGIDLGEEQHPLGTPTPGRKRRRKGGDSDYDDDDDDDSDDQADEEEEEEEDKEDKKGKKTEICEDEDEGDQAASVEELEKQIEKLSKQQSQYRRKLFDASHSLRSMMFGQDRYRRRYWILPQCGGIFVEGMESGEGLEEIAKEREKLKKAESTPVKEEIFETSEDTLNCSNPDHCEQKEDPKEKDNTNLFLQKPGSFSKLSKLLEVAKMPPESDVMTSKPNSSANGCTLSYQNSGKHSLGSSQPTATQSNMEKTDSNNPFNTGSSAPGKFYSPLPNDQLLKTLTEKNRQWFSLLPRTPCDDTSLTHADMSTASLVTPQSQPPSKSPSPAPGPLLESSSAQNPVGLNPFALSPLQMKSGVSMMGLQFCGWPTGVLTSNIPFTSPLPSLGTGLGLSEGNGNSFLTPNVASSKSESPVPQNEKPSSAQPAAVEVAKPVDYPSPKPIPEEMQFGWWRIIDPEDLKALLKVLHLRGIREKALQKQIQKHLDYITQACIKNKDVAIIELNENEENQVTRDIVENWSVEDQAMETDLSILQQVEDLERRVASASLQVKGWMCPEPASEREDLVYFEHKSFSKLCKEHDGEFTGEEESSAHALERKSDNPLDIAVTRLADLERNIERRYLKSPLSTTIQIKLDNVGTVTVPAPAPSISGDGDGIEEDIAPGLRVWRRALSEARSAAQVALCIQQLQKSIAWEKSIMKVYCQICRKGDNEELLLLCDGCDKGCHTYCHRPKITTIPDGDWFCPACIAKASGQTLKVRKLNVKGKKTESKKGKKVTLTGDTEDEDSASTSSSLKRGIKDLKKRKMEENTSINLSKQESFTSVKKPKRDDSKDLALCSMILTEMETHEDAWPFLLPVNLKLVPGYKKVIKKPMDFSTIREKLSSGQYPNLETFALDVRLVFDNCETFNEDDSDIGRAGHSMRKYFEKKWTDTFKVS</sequence>
<feature type="region of interest" description="Disordered" evidence="20">
    <location>
        <begin position="407"/>
        <end position="431"/>
    </location>
</feature>
<dbReference type="InterPro" id="IPR018501">
    <property type="entry name" value="DDT_dom"/>
</dbReference>
<comment type="subunit">
    <text evidence="16">Component of the BRF-1 ISWI chromatin remodeling complex, at least composed of SMARCA1 and BAZ2B, which regulates the spacing of histone octamers on the DNA template to facilitate access to DNA. Within the BRF-1 ISWI chromatin remodeling complex interacts with SMARCA1; the interaction is direct. Component of the BRF-5 ISWI chromatin remodeling complex, at least composed of SMARCA5/SNF2H and BAZ2B, which regulates the spacing of histone octamers on the DNA template to facilitate access to DNA. Within the BRF-5 ISWI chromatin remodeling complex interacts with SMARCA5/SNF2H; the interaction is direct. Interacts with acetylated lysine residues on histone H1.4, H2A, H2B, H3 and H4 (in vitro). Interacts with EHMT1.</text>
</comment>
<evidence type="ECO:0000259" key="23">
    <source>
        <dbReference type="PROSITE" id="PS50827"/>
    </source>
</evidence>
<feature type="compositionally biased region" description="Acidic residues" evidence="20">
    <location>
        <begin position="605"/>
        <end position="629"/>
    </location>
</feature>
<evidence type="ECO:0000256" key="14">
    <source>
        <dbReference type="ARBA" id="ARBA00023163"/>
    </source>
</evidence>
<dbReference type="PRINTS" id="PR00503">
    <property type="entry name" value="BROMODOMAIN"/>
</dbReference>
<feature type="region of interest" description="Disordered" evidence="20">
    <location>
        <begin position="1343"/>
        <end position="1370"/>
    </location>
</feature>
<comment type="subcellular location">
    <subcellularLocation>
        <location evidence="1">Nucleus</location>
    </subcellularLocation>
</comment>
<reference evidence="25" key="1">
    <citation type="submission" date="2025-08" db="UniProtKB">
        <authorList>
            <consortium name="Ensembl"/>
        </authorList>
    </citation>
    <scope>IDENTIFICATION</scope>
</reference>
<keyword evidence="4" id="KW-0597">Phosphoprotein</keyword>
<dbReference type="InterPro" id="IPR019787">
    <property type="entry name" value="Znf_PHD-finger"/>
</dbReference>
<evidence type="ECO:0000256" key="17">
    <source>
        <dbReference type="ARBA" id="ARBA00068259"/>
    </source>
</evidence>
<feature type="compositionally biased region" description="Basic and acidic residues" evidence="20">
    <location>
        <begin position="741"/>
        <end position="762"/>
    </location>
</feature>
<evidence type="ECO:0000256" key="7">
    <source>
        <dbReference type="ARBA" id="ARBA00022833"/>
    </source>
</evidence>
<evidence type="ECO:0000256" key="11">
    <source>
        <dbReference type="ARBA" id="ARBA00023054"/>
    </source>
</evidence>
<evidence type="ECO:0000259" key="22">
    <source>
        <dbReference type="PROSITE" id="PS50016"/>
    </source>
</evidence>
<keyword evidence="12 18" id="KW-0103">Bromodomain</keyword>
<dbReference type="CDD" id="cd15630">
    <property type="entry name" value="PHD_BAZ2B"/>
    <property type="match status" value="1"/>
</dbReference>
<dbReference type="FunFam" id="3.30.890.10:FF:000002">
    <property type="entry name" value="Bromodomain adjacent to zinc finger domain protein 2B"/>
    <property type="match status" value="1"/>
</dbReference>
<feature type="region of interest" description="Disordered" evidence="20">
    <location>
        <begin position="1577"/>
        <end position="1607"/>
    </location>
</feature>
<evidence type="ECO:0000313" key="25">
    <source>
        <dbReference type="Ensembl" id="ENSSSCP00050000856.1"/>
    </source>
</evidence>
<feature type="region of interest" description="Disordered" evidence="20">
    <location>
        <begin position="190"/>
        <end position="347"/>
    </location>
</feature>
<evidence type="ECO:0000256" key="16">
    <source>
        <dbReference type="ARBA" id="ARBA00061872"/>
    </source>
</evidence>
<dbReference type="PROSITE" id="PS50982">
    <property type="entry name" value="MBD"/>
    <property type="match status" value="1"/>
</dbReference>
<dbReference type="PROSITE" id="PS50016">
    <property type="entry name" value="ZF_PHD_2"/>
    <property type="match status" value="1"/>
</dbReference>
<evidence type="ECO:0000259" key="21">
    <source>
        <dbReference type="PROSITE" id="PS50014"/>
    </source>
</evidence>
<feature type="compositionally biased region" description="Low complexity" evidence="20">
    <location>
        <begin position="8"/>
        <end position="32"/>
    </location>
</feature>
<dbReference type="InterPro" id="IPR001965">
    <property type="entry name" value="Znf_PHD"/>
</dbReference>
<proteinExistence type="inferred from homology"/>
<feature type="region of interest" description="Disordered" evidence="20">
    <location>
        <begin position="931"/>
        <end position="953"/>
    </location>
</feature>
<feature type="domain" description="PHD-type" evidence="22">
    <location>
        <begin position="1878"/>
        <end position="1928"/>
    </location>
</feature>
<feature type="compositionally biased region" description="Low complexity" evidence="20">
    <location>
        <begin position="239"/>
        <end position="262"/>
    </location>
</feature>
<keyword evidence="10" id="KW-0805">Transcription regulation</keyword>
<evidence type="ECO:0000256" key="18">
    <source>
        <dbReference type="PROSITE-ProRule" id="PRU00035"/>
    </source>
</evidence>
<dbReference type="Gene3D" id="3.30.890.10">
    <property type="entry name" value="Methyl-cpg-binding Protein 2, Chain A"/>
    <property type="match status" value="1"/>
</dbReference>
<keyword evidence="11" id="KW-0175">Coiled coil</keyword>
<feature type="compositionally biased region" description="Polar residues" evidence="20">
    <location>
        <begin position="1580"/>
        <end position="1604"/>
    </location>
</feature>
<keyword evidence="9" id="KW-0007">Acetylation</keyword>
<feature type="compositionally biased region" description="Basic and acidic residues" evidence="20">
    <location>
        <begin position="1232"/>
        <end position="1241"/>
    </location>
</feature>
<evidence type="ECO:0000313" key="26">
    <source>
        <dbReference type="Proteomes" id="UP000694571"/>
    </source>
</evidence>
<dbReference type="FunFam" id="1.20.920.10:FF:000023">
    <property type="entry name" value="Bromodomain adjacent to zinc finger domain protein 2B"/>
    <property type="match status" value="1"/>
</dbReference>
<feature type="domain" description="MBD" evidence="24">
    <location>
        <begin position="640"/>
        <end position="711"/>
    </location>
</feature>
<dbReference type="InterPro" id="IPR018359">
    <property type="entry name" value="Bromodomain_CS"/>
</dbReference>
<dbReference type="InterPro" id="IPR011011">
    <property type="entry name" value="Znf_FYVE_PHD"/>
</dbReference>
<evidence type="ECO:0000256" key="15">
    <source>
        <dbReference type="ARBA" id="ARBA00023242"/>
    </source>
</evidence>
<feature type="domain" description="DDT" evidence="23">
    <location>
        <begin position="997"/>
        <end position="1062"/>
    </location>
</feature>
<evidence type="ECO:0000256" key="19">
    <source>
        <dbReference type="PROSITE-ProRule" id="PRU00146"/>
    </source>
</evidence>
<evidence type="ECO:0000256" key="3">
    <source>
        <dbReference type="ARBA" id="ARBA00022499"/>
    </source>
</evidence>
<feature type="compositionally biased region" description="Basic and acidic residues" evidence="20">
    <location>
        <begin position="1352"/>
        <end position="1365"/>
    </location>
</feature>
<name>A0A8D1JK89_PIG</name>
<evidence type="ECO:0000256" key="9">
    <source>
        <dbReference type="ARBA" id="ARBA00022990"/>
    </source>
</evidence>
<dbReference type="Pfam" id="PF01429">
    <property type="entry name" value="MBD"/>
    <property type="match status" value="1"/>
</dbReference>
<feature type="compositionally biased region" description="Polar residues" evidence="20">
    <location>
        <begin position="529"/>
        <end position="552"/>
    </location>
</feature>
<evidence type="ECO:0000259" key="24">
    <source>
        <dbReference type="PROSITE" id="PS50982"/>
    </source>
</evidence>
<feature type="region of interest" description="Disordered" evidence="20">
    <location>
        <begin position="1175"/>
        <end position="1252"/>
    </location>
</feature>
<evidence type="ECO:0000256" key="10">
    <source>
        <dbReference type="ARBA" id="ARBA00023015"/>
    </source>
</evidence>
<feature type="compositionally biased region" description="Acidic residues" evidence="20">
    <location>
        <begin position="263"/>
        <end position="289"/>
    </location>
</feature>
<dbReference type="Pfam" id="PF02791">
    <property type="entry name" value="DDT"/>
    <property type="match status" value="1"/>
</dbReference>
<dbReference type="FunFam" id="3.30.40.10:FF:000199">
    <property type="entry name" value="Bromodomain adjacent to zinc finger domain 2B"/>
    <property type="match status" value="1"/>
</dbReference>
<dbReference type="InterPro" id="IPR028941">
    <property type="entry name" value="WHIM2_dom"/>
</dbReference>
<feature type="domain" description="Bromo" evidence="21">
    <location>
        <begin position="2023"/>
        <end position="2093"/>
    </location>
</feature>
<evidence type="ECO:0000256" key="2">
    <source>
        <dbReference type="ARBA" id="ARBA00007444"/>
    </source>
</evidence>
<dbReference type="PANTHER" id="PTHR45915">
    <property type="entry name" value="TRANSCRIPTION INTERMEDIARY FACTOR"/>
    <property type="match status" value="1"/>
</dbReference>
<dbReference type="CDD" id="cd01397">
    <property type="entry name" value="HAT_MBD"/>
    <property type="match status" value="1"/>
</dbReference>
<feature type="compositionally biased region" description="Polar residues" evidence="20">
    <location>
        <begin position="1394"/>
        <end position="1444"/>
    </location>
</feature>
<feature type="region of interest" description="Disordered" evidence="20">
    <location>
        <begin position="741"/>
        <end position="775"/>
    </location>
</feature>
<dbReference type="Pfam" id="PF15613">
    <property type="entry name" value="WSD"/>
    <property type="match status" value="1"/>
</dbReference>
<evidence type="ECO:0000256" key="20">
    <source>
        <dbReference type="SAM" id="MobiDB-lite"/>
    </source>
</evidence>
<keyword evidence="14" id="KW-0804">Transcription</keyword>
<feature type="region of interest" description="Disordered" evidence="20">
    <location>
        <begin position="1"/>
        <end position="32"/>
    </location>
</feature>
<evidence type="ECO:0000256" key="6">
    <source>
        <dbReference type="ARBA" id="ARBA00022771"/>
    </source>
</evidence>
<feature type="compositionally biased region" description="Basic and acidic residues" evidence="20">
    <location>
        <begin position="591"/>
        <end position="604"/>
    </location>
</feature>
<organism evidence="25 26">
    <name type="scientific">Sus scrofa</name>
    <name type="common">Pig</name>
    <dbReference type="NCBI Taxonomy" id="9823"/>
    <lineage>
        <taxon>Eukaryota</taxon>
        <taxon>Metazoa</taxon>
        <taxon>Chordata</taxon>
        <taxon>Craniata</taxon>
        <taxon>Vertebrata</taxon>
        <taxon>Euteleostomi</taxon>
        <taxon>Mammalia</taxon>
        <taxon>Eutheria</taxon>
        <taxon>Laurasiatheria</taxon>
        <taxon>Artiodactyla</taxon>
        <taxon>Suina</taxon>
        <taxon>Suidae</taxon>
        <taxon>Sus</taxon>
    </lineage>
</organism>
<dbReference type="GO" id="GO:0008270">
    <property type="term" value="F:zinc ion binding"/>
    <property type="evidence" value="ECO:0007669"/>
    <property type="project" value="UniProtKB-KW"/>
</dbReference>
<dbReference type="InterPro" id="IPR013083">
    <property type="entry name" value="Znf_RING/FYVE/PHD"/>
</dbReference>
<feature type="region of interest" description="Disordered" evidence="20">
    <location>
        <begin position="1492"/>
        <end position="1519"/>
    </location>
</feature>
<dbReference type="GO" id="GO:0005634">
    <property type="term" value="C:nucleus"/>
    <property type="evidence" value="ECO:0007669"/>
    <property type="project" value="UniProtKB-SubCell"/>
</dbReference>
<feature type="region of interest" description="Disordered" evidence="20">
    <location>
        <begin position="1390"/>
        <end position="1452"/>
    </location>
</feature>
<feature type="region of interest" description="Disordered" evidence="20">
    <location>
        <begin position="140"/>
        <end position="178"/>
    </location>
</feature>
<dbReference type="Gene3D" id="3.30.40.10">
    <property type="entry name" value="Zinc/RING finger domain, C3HC4 (zinc finger)"/>
    <property type="match status" value="1"/>
</dbReference>
<keyword evidence="8" id="KW-0832">Ubl conjugation</keyword>
<keyword evidence="15" id="KW-0539">Nucleus</keyword>
<keyword evidence="6 19" id="KW-0863">Zinc-finger</keyword>
<dbReference type="SUPFAM" id="SSF47370">
    <property type="entry name" value="Bromodomain"/>
    <property type="match status" value="1"/>
</dbReference>
<feature type="compositionally biased region" description="Pro residues" evidence="20">
    <location>
        <begin position="1498"/>
        <end position="1510"/>
    </location>
</feature>
<keyword evidence="3" id="KW-1017">Isopeptide bond</keyword>
<feature type="compositionally biased region" description="Polar residues" evidence="20">
    <location>
        <begin position="146"/>
        <end position="162"/>
    </location>
</feature>